<dbReference type="EMBL" id="MFHQ01000036">
    <property type="protein sequence ID" value="OGF73819.1"/>
    <property type="molecule type" value="Genomic_DNA"/>
</dbReference>
<name>A0A1F5WDL7_9BACT</name>
<evidence type="ECO:0000313" key="1">
    <source>
        <dbReference type="EMBL" id="OGF73819.1"/>
    </source>
</evidence>
<organism evidence="1 2">
    <name type="scientific">Candidatus Giovannonibacteria bacterium RIFCSPHIGHO2_02_FULL_46_20</name>
    <dbReference type="NCBI Taxonomy" id="1798338"/>
    <lineage>
        <taxon>Bacteria</taxon>
        <taxon>Candidatus Giovannoniibacteriota</taxon>
    </lineage>
</organism>
<dbReference type="InterPro" id="IPR027417">
    <property type="entry name" value="P-loop_NTPase"/>
</dbReference>
<protein>
    <submittedName>
        <fullName evidence="1">Uncharacterized protein</fullName>
    </submittedName>
</protein>
<evidence type="ECO:0000313" key="2">
    <source>
        <dbReference type="Proteomes" id="UP000178406"/>
    </source>
</evidence>
<gene>
    <name evidence="1" type="ORF">A3J56_02200</name>
</gene>
<comment type="caution">
    <text evidence="1">The sequence shown here is derived from an EMBL/GenBank/DDBJ whole genome shotgun (WGS) entry which is preliminary data.</text>
</comment>
<reference evidence="1 2" key="1">
    <citation type="journal article" date="2016" name="Nat. Commun.">
        <title>Thousands of microbial genomes shed light on interconnected biogeochemical processes in an aquifer system.</title>
        <authorList>
            <person name="Anantharaman K."/>
            <person name="Brown C.T."/>
            <person name="Hug L.A."/>
            <person name="Sharon I."/>
            <person name="Castelle C.J."/>
            <person name="Probst A.J."/>
            <person name="Thomas B.C."/>
            <person name="Singh A."/>
            <person name="Wilkins M.J."/>
            <person name="Karaoz U."/>
            <person name="Brodie E.L."/>
            <person name="Williams K.H."/>
            <person name="Hubbard S.S."/>
            <person name="Banfield J.F."/>
        </authorList>
    </citation>
    <scope>NUCLEOTIDE SEQUENCE [LARGE SCALE GENOMIC DNA]</scope>
</reference>
<dbReference type="Gene3D" id="3.40.50.300">
    <property type="entry name" value="P-loop containing nucleotide triphosphate hydrolases"/>
    <property type="match status" value="1"/>
</dbReference>
<accession>A0A1F5WDL7</accession>
<sequence length="369" mass="43690">MEKGRSIFVTAISGSSEGESIRRFQELAASLGKKVHHYALGERIEEIARRKNITLNRAKVLNSPPDKIKLLRYAAIAEAHSEAEVFRKHGHTVIFDAHVSFYHRHAFNDGIDPDDIKRLSPDVFVNFIDGVESTARTMRRPGRIRQWQHDFFPKDRPRWYPIEKILDWQSVEVTMTRWAAGFLGKPFYVLPTKASPTVLYRFLYEPWRVTCYFGMPLTFLHGKKHVAARKRIDALKGWLENYVTVIDPRYVEPMSQEHLRNVFYPMYDQIPRRDLWWLIPPCNVMVAYYPTRGIASEGMSHERREFHETCKDVFTHYPGDSVSPFFTFWTDEEIFRDEKVFKREFLRWLGCAYLRKVDRANRFYKKSKI</sequence>
<dbReference type="Proteomes" id="UP000178406">
    <property type="component" value="Unassembled WGS sequence"/>
</dbReference>
<dbReference type="STRING" id="1798338.A3J56_02200"/>
<proteinExistence type="predicted"/>
<dbReference type="AlphaFoldDB" id="A0A1F5WDL7"/>